<feature type="region of interest" description="Disordered" evidence="1">
    <location>
        <begin position="147"/>
        <end position="169"/>
    </location>
</feature>
<protein>
    <submittedName>
        <fullName evidence="2">DUF2461 domain-containing protein</fullName>
    </submittedName>
</protein>
<dbReference type="RefSeq" id="WP_132168995.1">
    <property type="nucleotide sequence ID" value="NZ_SMKX01000049.1"/>
</dbReference>
<reference evidence="2 3" key="1">
    <citation type="submission" date="2019-03" db="EMBL/GenBank/DDBJ databases">
        <title>Draft genome sequences of novel Actinobacteria.</title>
        <authorList>
            <person name="Sahin N."/>
            <person name="Ay H."/>
            <person name="Saygin H."/>
        </authorList>
    </citation>
    <scope>NUCLEOTIDE SEQUENCE [LARGE SCALE GENOMIC DNA]</scope>
    <source>
        <strain evidence="2 3">JCM 13523</strain>
    </source>
</reference>
<dbReference type="PANTHER" id="PTHR36452">
    <property type="entry name" value="CHROMOSOME 12, WHOLE GENOME SHOTGUN SEQUENCE"/>
    <property type="match status" value="1"/>
</dbReference>
<dbReference type="OrthoDB" id="9794241at2"/>
<dbReference type="InterPro" id="IPR012808">
    <property type="entry name" value="CHP02453"/>
</dbReference>
<dbReference type="NCBIfam" id="TIGR02453">
    <property type="entry name" value="TIGR02453 family protein"/>
    <property type="match status" value="1"/>
</dbReference>
<sequence>MATEAATKFGGFPKALFTFLAGLEKDNSKSYWDANKATWESEVHEPVEALMAELEPQFGPLRTFRPNRDVRFSKDKSPYKTWVGVTTSERAVGGIGYFLRIESGAIRLACGSMVMASDQLERFRSAIDNAASGADFDKLRKRLAGKGLTVGPGRQDPLKRTPSGYPKDHPREEVLRWKGAVVVKEFEQAAWMHKAGAADKVREVWSGAAPLTNWIIEHVGESTIPVRRPRG</sequence>
<keyword evidence="3" id="KW-1185">Reference proteome</keyword>
<organism evidence="2 3">
    <name type="scientific">Kribbella antibiotica</name>
    <dbReference type="NCBI Taxonomy" id="190195"/>
    <lineage>
        <taxon>Bacteria</taxon>
        <taxon>Bacillati</taxon>
        <taxon>Actinomycetota</taxon>
        <taxon>Actinomycetes</taxon>
        <taxon>Propionibacteriales</taxon>
        <taxon>Kribbellaceae</taxon>
        <taxon>Kribbella</taxon>
    </lineage>
</organism>
<dbReference type="PIRSF" id="PIRSF028451">
    <property type="entry name" value="UCP028451"/>
    <property type="match status" value="1"/>
</dbReference>
<dbReference type="InterPro" id="IPR015996">
    <property type="entry name" value="UCP028451"/>
</dbReference>
<evidence type="ECO:0000313" key="3">
    <source>
        <dbReference type="Proteomes" id="UP000295124"/>
    </source>
</evidence>
<dbReference type="Pfam" id="PF09365">
    <property type="entry name" value="DUF2461"/>
    <property type="match status" value="1"/>
</dbReference>
<name>A0A4R4ZJF4_9ACTN</name>
<dbReference type="AlphaFoldDB" id="A0A4R4ZJF4"/>
<evidence type="ECO:0000313" key="2">
    <source>
        <dbReference type="EMBL" id="TDD58615.1"/>
    </source>
</evidence>
<accession>A0A4R4ZJF4</accession>
<dbReference type="PANTHER" id="PTHR36452:SF1">
    <property type="entry name" value="DUF2461 DOMAIN-CONTAINING PROTEIN"/>
    <property type="match status" value="1"/>
</dbReference>
<proteinExistence type="predicted"/>
<evidence type="ECO:0000256" key="1">
    <source>
        <dbReference type="SAM" id="MobiDB-lite"/>
    </source>
</evidence>
<comment type="caution">
    <text evidence="2">The sequence shown here is derived from an EMBL/GenBank/DDBJ whole genome shotgun (WGS) entry which is preliminary data.</text>
</comment>
<dbReference type="EMBL" id="SMKX01000049">
    <property type="protein sequence ID" value="TDD58615.1"/>
    <property type="molecule type" value="Genomic_DNA"/>
</dbReference>
<gene>
    <name evidence="2" type="ORF">E1263_18570</name>
</gene>
<dbReference type="Proteomes" id="UP000295124">
    <property type="component" value="Unassembled WGS sequence"/>
</dbReference>